<keyword evidence="3" id="KW-0732">Signal</keyword>
<dbReference type="PANTHER" id="PTHR43739:SF5">
    <property type="entry name" value="EXO-ALPHA-SIALIDASE"/>
    <property type="match status" value="1"/>
</dbReference>
<name>A0A2S7KSH0_9FLAO</name>
<dbReference type="SUPFAM" id="SSF50939">
    <property type="entry name" value="Sialidases"/>
    <property type="match status" value="1"/>
</dbReference>
<comment type="caution">
    <text evidence="5">The sequence shown here is derived from an EMBL/GenBank/DDBJ whole genome shotgun (WGS) entry which is preliminary data.</text>
</comment>
<keyword evidence="5" id="KW-0378">Hydrolase</keyword>
<dbReference type="OrthoDB" id="9757809at2"/>
<dbReference type="GO" id="GO:0010411">
    <property type="term" value="P:xyloglucan metabolic process"/>
    <property type="evidence" value="ECO:0007669"/>
    <property type="project" value="TreeGrafter"/>
</dbReference>
<keyword evidence="2" id="KW-0175">Coiled coil</keyword>
<dbReference type="Gene3D" id="2.130.10.10">
    <property type="entry name" value="YVTN repeat-like/Quinoprotein amine dehydrogenase"/>
    <property type="match status" value="4"/>
</dbReference>
<dbReference type="PANTHER" id="PTHR43739">
    <property type="entry name" value="XYLOGLUCANASE (EUROFUNG)"/>
    <property type="match status" value="1"/>
</dbReference>
<dbReference type="InterPro" id="IPR052025">
    <property type="entry name" value="Xyloglucanase_GH74"/>
</dbReference>
<dbReference type="InterPro" id="IPR031778">
    <property type="entry name" value="Sortilin_N"/>
</dbReference>
<dbReference type="Gene3D" id="2.60.40.4070">
    <property type="match status" value="1"/>
</dbReference>
<gene>
    <name evidence="5" type="ORF">BST85_12195</name>
</gene>
<evidence type="ECO:0000313" key="5">
    <source>
        <dbReference type="EMBL" id="PQB05574.1"/>
    </source>
</evidence>
<proteinExistence type="predicted"/>
<feature type="domain" description="Sortilin N-terminal" evidence="4">
    <location>
        <begin position="131"/>
        <end position="257"/>
    </location>
</feature>
<evidence type="ECO:0000313" key="6">
    <source>
        <dbReference type="Proteomes" id="UP000239800"/>
    </source>
</evidence>
<keyword evidence="6" id="KW-1185">Reference proteome</keyword>
<evidence type="ECO:0000259" key="4">
    <source>
        <dbReference type="Pfam" id="PF15902"/>
    </source>
</evidence>
<dbReference type="InterPro" id="IPR015943">
    <property type="entry name" value="WD40/YVTN_repeat-like_dom_sf"/>
</dbReference>
<dbReference type="GO" id="GO:0016787">
    <property type="term" value="F:hydrolase activity"/>
    <property type="evidence" value="ECO:0007669"/>
    <property type="project" value="UniProtKB-KW"/>
</dbReference>
<sequence length="1087" mass="120122">MRKLCIGLIALALLLPSGLLIAQKRGSSNTSSEKGPSLDAFKFRNVGPAFLSGRIADIAIHPDDESVWYVAVGSGGVWKTENAGTTWKPLFDGQASYSIGCITIDSRNPSTIWVGSGENVGGRHVGFGDGVYRSLDGGASWKNMGLKNSEHISKIIVHPDNSDVVWVAVQGPLWSSGGERGLYKTTDGGESWNKVLGDDTWTGVTDLMIDPRDPQLLYAATWDRHRTVAAYMGGGPGTGIHRSYDGGDTWEELSTGLPKSNMGKIGLAISPQQPDVIYAAIELDRTKGGVYRSADRGSSWKKMSDAVSGGTGPHYYQELYASPHKFDRLYLMNVRVLTSEDGGKTFNQLKEQNKHSDNHVIAFKKDDPDYLMIGTDAGIYESFDLAENWRYIKNLPLTQFYKVAVNNAEPFYHIFGGTQDNGSVGGPSQTDEREGIANKHWYKTLFADGHQSATDPQYNDIIYAETQQGGLHRIDLTTGEQVMVQPQAQAGDPHERFNWDAPILVSPHDPSRLYFASYRVWKSDSRGDDWTPISGDLTRNEERITLPIMGRQQSWDNPWDVNAMSNYNTITSLSESPVKEGLLYAGTDDGYIAVSENDGGSWNRIPVTRFGLPGRSFVNDIKADLFDENTVYVVLDNHKEGDFKPYVFKSTDKGASWTSISSNIPERTLTWRIVQDYQSPGLMFLATEFGIYTTLDGGSKWHKLPGTPNMAFRDLVIQKREDDLVAASFGRGFYVLDDYSALRQMGAEKLAQPGALFAPRAAKHYVPRSNVGNTGADYYFAKNPAFGATFTYHLSDLEKSLKAQRKESEKALNKDTKNVPFPGWEALDEEANEGKAMLWLSIQDAQGNVIRNVSKGASKGSGRITWDLRHESRRSIRGNASDNRGGGWWNAGPMVTPGNYQATLYLEKEGAVTKLDGPVSFEVRSIREGVLKGVDYQTFDAYRQEIEQFQDDLNALRDIMDENNRMLKALTTAASRTPLIPGNVNQRLADARSAMITLEQDMFGNKSKNEIGERNPPSVQSHFGTASRGLNTTYGPTPLHRKSLGIAKSMMNAVRPRIVSMNQQTLPAIEQVLKDAGAPYIIGQGID</sequence>
<dbReference type="CDD" id="cd15482">
    <property type="entry name" value="Sialidase_non-viral"/>
    <property type="match status" value="1"/>
</dbReference>
<organism evidence="5 6">
    <name type="scientific">Aureitalea marina</name>
    <dbReference type="NCBI Taxonomy" id="930804"/>
    <lineage>
        <taxon>Bacteria</taxon>
        <taxon>Pseudomonadati</taxon>
        <taxon>Bacteroidota</taxon>
        <taxon>Flavobacteriia</taxon>
        <taxon>Flavobacteriales</taxon>
        <taxon>Flavobacteriaceae</taxon>
        <taxon>Aureitalea</taxon>
    </lineage>
</organism>
<evidence type="ECO:0000256" key="2">
    <source>
        <dbReference type="SAM" id="Coils"/>
    </source>
</evidence>
<dbReference type="AlphaFoldDB" id="A0A2S7KSH0"/>
<feature type="coiled-coil region" evidence="2">
    <location>
        <begin position="939"/>
        <end position="966"/>
    </location>
</feature>
<feature type="signal peptide" evidence="3">
    <location>
        <begin position="1"/>
        <end position="22"/>
    </location>
</feature>
<evidence type="ECO:0000256" key="3">
    <source>
        <dbReference type="SAM" id="SignalP"/>
    </source>
</evidence>
<dbReference type="InterPro" id="IPR036278">
    <property type="entry name" value="Sialidase_sf"/>
</dbReference>
<keyword evidence="1" id="KW-0677">Repeat</keyword>
<reference evidence="5 6" key="1">
    <citation type="submission" date="2016-11" db="EMBL/GenBank/DDBJ databases">
        <title>Trade-off between light-utilization and light-protection in marine flavobacteria.</title>
        <authorList>
            <person name="Kumagai Y."/>
        </authorList>
    </citation>
    <scope>NUCLEOTIDE SEQUENCE [LARGE SCALE GENOMIC DNA]</scope>
    <source>
        <strain evidence="5 6">NBRC 107741</strain>
    </source>
</reference>
<dbReference type="EMBL" id="MQUB01000001">
    <property type="protein sequence ID" value="PQB05574.1"/>
    <property type="molecule type" value="Genomic_DNA"/>
</dbReference>
<evidence type="ECO:0000256" key="1">
    <source>
        <dbReference type="ARBA" id="ARBA00022737"/>
    </source>
</evidence>
<dbReference type="SUPFAM" id="SSF110296">
    <property type="entry name" value="Oligoxyloglucan reducing end-specific cellobiohydrolase"/>
    <property type="match status" value="1"/>
</dbReference>
<protein>
    <submittedName>
        <fullName evidence="5">Glycosyl hydrolase</fullName>
    </submittedName>
</protein>
<dbReference type="RefSeq" id="WP_104813520.1">
    <property type="nucleotide sequence ID" value="NZ_MQUB01000001.1"/>
</dbReference>
<accession>A0A2S7KSH0</accession>
<feature type="chain" id="PRO_5015783121" evidence="3">
    <location>
        <begin position="23"/>
        <end position="1087"/>
    </location>
</feature>
<dbReference type="Proteomes" id="UP000239800">
    <property type="component" value="Unassembled WGS sequence"/>
</dbReference>
<dbReference type="Pfam" id="PF15902">
    <property type="entry name" value="Sortilin-Vps10"/>
    <property type="match status" value="1"/>
</dbReference>